<dbReference type="Proteomes" id="UP001596337">
    <property type="component" value="Unassembled WGS sequence"/>
</dbReference>
<dbReference type="RefSeq" id="WP_345393212.1">
    <property type="nucleotide sequence ID" value="NZ_BAABLA010000018.1"/>
</dbReference>
<evidence type="ECO:0000313" key="3">
    <source>
        <dbReference type="Proteomes" id="UP001596337"/>
    </source>
</evidence>
<evidence type="ECO:0000313" key="2">
    <source>
        <dbReference type="EMBL" id="MFC6869071.1"/>
    </source>
</evidence>
<dbReference type="EMBL" id="JBHSXX010000001">
    <property type="protein sequence ID" value="MFC6869071.1"/>
    <property type="molecule type" value="Genomic_DNA"/>
</dbReference>
<reference evidence="3" key="1">
    <citation type="journal article" date="2019" name="Int. J. Syst. Evol. Microbiol.">
        <title>The Global Catalogue of Microorganisms (GCM) 10K type strain sequencing project: providing services to taxonomists for standard genome sequencing and annotation.</title>
        <authorList>
            <consortium name="The Broad Institute Genomics Platform"/>
            <consortium name="The Broad Institute Genome Sequencing Center for Infectious Disease"/>
            <person name="Wu L."/>
            <person name="Ma J."/>
        </authorList>
    </citation>
    <scope>NUCLEOTIDE SEQUENCE [LARGE SCALE GENOMIC DNA]</scope>
    <source>
        <strain evidence="3">KCTC 32255</strain>
    </source>
</reference>
<proteinExistence type="predicted"/>
<name>A0ABW2C185_9PSEU</name>
<comment type="caution">
    <text evidence="2">The sequence shown here is derived from an EMBL/GenBank/DDBJ whole genome shotgun (WGS) entry which is preliminary data.</text>
</comment>
<accession>A0ABW2C185</accession>
<keyword evidence="1" id="KW-1133">Transmembrane helix</keyword>
<evidence type="ECO:0000256" key="1">
    <source>
        <dbReference type="SAM" id="Phobius"/>
    </source>
</evidence>
<gene>
    <name evidence="2" type="ORF">ACFQGD_18155</name>
</gene>
<feature type="transmembrane region" description="Helical" evidence="1">
    <location>
        <begin position="12"/>
        <end position="30"/>
    </location>
</feature>
<keyword evidence="1" id="KW-0812">Transmembrane</keyword>
<feature type="transmembrane region" description="Helical" evidence="1">
    <location>
        <begin position="36"/>
        <end position="58"/>
    </location>
</feature>
<keyword evidence="3" id="KW-1185">Reference proteome</keyword>
<sequence>MRELKTNALRRAIAAFVLIPVLTVTLTIVLGVEPAIANVALTVTAWTVLGVPAAVLALKSAATPACRYCGSPDLAELTAATACRTTAKRRQPE</sequence>
<keyword evidence="1" id="KW-0472">Membrane</keyword>
<organism evidence="2 3">
    <name type="scientific">Haloechinothrix salitolerans</name>
    <dbReference type="NCBI Taxonomy" id="926830"/>
    <lineage>
        <taxon>Bacteria</taxon>
        <taxon>Bacillati</taxon>
        <taxon>Actinomycetota</taxon>
        <taxon>Actinomycetes</taxon>
        <taxon>Pseudonocardiales</taxon>
        <taxon>Pseudonocardiaceae</taxon>
        <taxon>Haloechinothrix</taxon>
    </lineage>
</organism>
<protein>
    <submittedName>
        <fullName evidence="2">Uncharacterized protein</fullName>
    </submittedName>
</protein>